<evidence type="ECO:0000259" key="4">
    <source>
        <dbReference type="PROSITE" id="PS50111"/>
    </source>
</evidence>
<dbReference type="GO" id="GO:0006935">
    <property type="term" value="P:chemotaxis"/>
    <property type="evidence" value="ECO:0007669"/>
    <property type="project" value="InterPro"/>
</dbReference>
<dbReference type="SMART" id="SM00283">
    <property type="entry name" value="MA"/>
    <property type="match status" value="1"/>
</dbReference>
<dbReference type="PANTHER" id="PTHR32089">
    <property type="entry name" value="METHYL-ACCEPTING CHEMOTAXIS PROTEIN MCPB"/>
    <property type="match status" value="1"/>
</dbReference>
<evidence type="ECO:0000256" key="3">
    <source>
        <dbReference type="SAM" id="Phobius"/>
    </source>
</evidence>
<dbReference type="Pfam" id="PF00015">
    <property type="entry name" value="MCPsignal"/>
    <property type="match status" value="1"/>
</dbReference>
<dbReference type="CDD" id="cd11386">
    <property type="entry name" value="MCP_signal"/>
    <property type="match status" value="1"/>
</dbReference>
<dbReference type="GO" id="GO:0004888">
    <property type="term" value="F:transmembrane signaling receptor activity"/>
    <property type="evidence" value="ECO:0007669"/>
    <property type="project" value="InterPro"/>
</dbReference>
<sequence>MTINMRLTTGFGVILSMMIILTIIGISRVSLINNNITHMTDVNSVKQRYAINFRGSVHDRAIAVRDVVLITDQSSLSTVLNSIKELNAFYQTSSRSMAELIGNMNSEERALINKINQIEQRTQPFIQGVINAKNAGNLNEAERILLTDARPAFTEWLNVINQFINLQEQANQATTIDTLDIASSFETWMIALTALAFLIGTSVAYVISQLIRNSVGGEPQEAAEVIALIAQGDLRGDVQSCCPNSMMASVGVMQSKLKTIVDSIINSSEELSTHSASVASGSQQALSAADAQVTYTNSAVSSLEEMSRSIHAVADSVRQTEDNSKITAQLSQQGSVAVQKVAAEIEQISVTVKATVTQVNVLQEHVKHIGDILSVIRSISDQTNLLALNAAIEAARAGETGRGFAVVADEVRQLAQRTGDATGDIEKMILQVQENTQASVTAMETTVPQVENGLTLTHEANELLHQIQQQANDSLSNVLEIVESTSNQVATVAQISTGVEEIASMSKETSMSLNSNAQEAVALADLSNTLKKYISYFKV</sequence>
<proteinExistence type="inferred from homology"/>
<gene>
    <name evidence="5" type="ORF">LCGC14_0694570</name>
</gene>
<keyword evidence="3" id="KW-0472">Membrane</keyword>
<dbReference type="PANTHER" id="PTHR32089:SF112">
    <property type="entry name" value="LYSOZYME-LIKE PROTEIN-RELATED"/>
    <property type="match status" value="1"/>
</dbReference>
<dbReference type="AlphaFoldDB" id="A0A0F9T5U8"/>
<evidence type="ECO:0000256" key="2">
    <source>
        <dbReference type="ARBA" id="ARBA00029447"/>
    </source>
</evidence>
<feature type="transmembrane region" description="Helical" evidence="3">
    <location>
        <begin position="188"/>
        <end position="207"/>
    </location>
</feature>
<evidence type="ECO:0000313" key="5">
    <source>
        <dbReference type="EMBL" id="KKN44301.1"/>
    </source>
</evidence>
<dbReference type="PROSITE" id="PS50111">
    <property type="entry name" value="CHEMOTAXIS_TRANSDUC_2"/>
    <property type="match status" value="1"/>
</dbReference>
<accession>A0A0F9T5U8</accession>
<dbReference type="InterPro" id="IPR047347">
    <property type="entry name" value="YvaQ-like_sensor"/>
</dbReference>
<dbReference type="GO" id="GO:0007165">
    <property type="term" value="P:signal transduction"/>
    <property type="evidence" value="ECO:0007669"/>
    <property type="project" value="UniProtKB-KW"/>
</dbReference>
<dbReference type="PRINTS" id="PR00260">
    <property type="entry name" value="CHEMTRNSDUCR"/>
</dbReference>
<reference evidence="5" key="1">
    <citation type="journal article" date="2015" name="Nature">
        <title>Complex archaea that bridge the gap between prokaryotes and eukaryotes.</title>
        <authorList>
            <person name="Spang A."/>
            <person name="Saw J.H."/>
            <person name="Jorgensen S.L."/>
            <person name="Zaremba-Niedzwiedzka K."/>
            <person name="Martijn J."/>
            <person name="Lind A.E."/>
            <person name="van Eijk R."/>
            <person name="Schleper C."/>
            <person name="Guy L."/>
            <person name="Ettema T.J."/>
        </authorList>
    </citation>
    <scope>NUCLEOTIDE SEQUENCE</scope>
</reference>
<comment type="similarity">
    <text evidence="2">Belongs to the methyl-accepting chemotaxis (MCP) protein family.</text>
</comment>
<dbReference type="Pfam" id="PF12729">
    <property type="entry name" value="4HB_MCP_1"/>
    <property type="match status" value="1"/>
</dbReference>
<name>A0A0F9T5U8_9ZZZZ</name>
<evidence type="ECO:0000256" key="1">
    <source>
        <dbReference type="ARBA" id="ARBA00023224"/>
    </source>
</evidence>
<dbReference type="Gene3D" id="1.10.287.950">
    <property type="entry name" value="Methyl-accepting chemotaxis protein"/>
    <property type="match status" value="1"/>
</dbReference>
<dbReference type="EMBL" id="LAZR01001458">
    <property type="protein sequence ID" value="KKN44301.1"/>
    <property type="molecule type" value="Genomic_DNA"/>
</dbReference>
<feature type="domain" description="Methyl-accepting transducer" evidence="4">
    <location>
        <begin position="267"/>
        <end position="503"/>
    </location>
</feature>
<dbReference type="FunFam" id="1.10.287.950:FF:000001">
    <property type="entry name" value="Methyl-accepting chemotaxis sensory transducer"/>
    <property type="match status" value="1"/>
</dbReference>
<protein>
    <recommendedName>
        <fullName evidence="4">Methyl-accepting transducer domain-containing protein</fullName>
    </recommendedName>
</protein>
<organism evidence="5">
    <name type="scientific">marine sediment metagenome</name>
    <dbReference type="NCBI Taxonomy" id="412755"/>
    <lineage>
        <taxon>unclassified sequences</taxon>
        <taxon>metagenomes</taxon>
        <taxon>ecological metagenomes</taxon>
    </lineage>
</organism>
<dbReference type="CDD" id="cd19411">
    <property type="entry name" value="MCP2201-like_sensor"/>
    <property type="match status" value="1"/>
</dbReference>
<comment type="caution">
    <text evidence="5">The sequence shown here is derived from an EMBL/GenBank/DDBJ whole genome shotgun (WGS) entry which is preliminary data.</text>
</comment>
<keyword evidence="3" id="KW-0812">Transmembrane</keyword>
<dbReference type="InterPro" id="IPR024478">
    <property type="entry name" value="HlyB_4HB_MCP"/>
</dbReference>
<dbReference type="GO" id="GO:0016020">
    <property type="term" value="C:membrane"/>
    <property type="evidence" value="ECO:0007669"/>
    <property type="project" value="InterPro"/>
</dbReference>
<keyword evidence="1" id="KW-0807">Transducer</keyword>
<dbReference type="InterPro" id="IPR004090">
    <property type="entry name" value="Chemotax_Me-accpt_rcpt"/>
</dbReference>
<dbReference type="InterPro" id="IPR004089">
    <property type="entry name" value="MCPsignal_dom"/>
</dbReference>
<keyword evidence="3" id="KW-1133">Transmembrane helix</keyword>
<feature type="transmembrane region" description="Helical" evidence="3">
    <location>
        <begin position="7"/>
        <end position="26"/>
    </location>
</feature>
<dbReference type="SUPFAM" id="SSF58104">
    <property type="entry name" value="Methyl-accepting chemotaxis protein (MCP) signaling domain"/>
    <property type="match status" value="1"/>
</dbReference>